<dbReference type="KEGG" id="sep:SE_p301"/>
<dbReference type="OrthoDB" id="2066645at2"/>
<dbReference type="Proteomes" id="UP000001411">
    <property type="component" value="Plasmid pSE-12228-03"/>
</dbReference>
<evidence type="ECO:0000313" key="2">
    <source>
        <dbReference type="Proteomes" id="UP000001411"/>
    </source>
</evidence>
<dbReference type="GO" id="GO:0003887">
    <property type="term" value="F:DNA-directed DNA polymerase activity"/>
    <property type="evidence" value="ECO:0007669"/>
    <property type="project" value="UniProtKB-KW"/>
</dbReference>
<keyword evidence="1" id="KW-0808">Transferase</keyword>
<gene>
    <name evidence="1" type="ordered locus">SE_p301</name>
</gene>
<accession>A0A0H2VIY4</accession>
<evidence type="ECO:0000313" key="1">
    <source>
        <dbReference type="EMBL" id="AAO06157.1"/>
    </source>
</evidence>
<keyword evidence="1" id="KW-0614">Plasmid</keyword>
<keyword evidence="1" id="KW-0548">Nucleotidyltransferase</keyword>
<dbReference type="AlphaFoldDB" id="A0A0H2VIY4"/>
<dbReference type="PATRIC" id="fig|176280.10.peg.2415"/>
<proteinExistence type="predicted"/>
<dbReference type="SUPFAM" id="SSF56672">
    <property type="entry name" value="DNA/RNA polymerases"/>
    <property type="match status" value="1"/>
</dbReference>
<reference evidence="1 2" key="1">
    <citation type="journal article" date="2003" name="Mol. Microbiol.">
        <title>Genome-based analysis of virulence genes in a non-biofilm-forming Staphylococcus epidermidis strain (ATCC 12228).</title>
        <authorList>
            <person name="Zhang Y.Q."/>
            <person name="Ren S.X."/>
            <person name="Li H.L."/>
            <person name="Wang Y.X."/>
            <person name="Fu G."/>
            <person name="Yang J."/>
            <person name="Qin Z.Q."/>
            <person name="Miao Y.G."/>
            <person name="Wang W.Y."/>
            <person name="Chen R.S."/>
            <person name="Shen Y."/>
            <person name="Chen Z."/>
            <person name="Yuan Z.H."/>
            <person name="Zhao G.P."/>
            <person name="Qu D."/>
            <person name="Danchin A."/>
            <person name="Wen Y.M."/>
        </authorList>
    </citation>
    <scope>NUCLEOTIDE SEQUENCE [LARGE SCALE GENOMIC DNA]</scope>
    <source>
        <strain evidence="2">ATCC 12228 / FDA PCI 1200</strain>
        <plasmid evidence="1 2">pSE-12228-03</plasmid>
    </source>
</reference>
<keyword evidence="1" id="KW-0239">DNA-directed DNA polymerase</keyword>
<dbReference type="InterPro" id="IPR043502">
    <property type="entry name" value="DNA/RNA_pol_sf"/>
</dbReference>
<dbReference type="HOGENOM" id="CLU_284965_0_0_9"/>
<name>A0A0H2VIY4_STAES</name>
<protein>
    <submittedName>
        <fullName evidence="1">DNA-directed DNA polymerase</fullName>
    </submittedName>
</protein>
<sequence>MNKNIFNNKFRQEIDGSVFNIFGTIVIEKRISKVTKAPSLVTFGFAKNLSTTGFINGGHWLPYGGVPCMPPLSSPPYFLDTKQFFVGDGLLKYYISNNITPPFVGDDCSISEKNWKYFKDLFEYNQSFSNRYYINRTIKPDVDVRDYIKRYINKQSLTLGFDTEWSGDERSALSYQFSTTVDGSDYDIVFYPDHNFSERLKLGHMLYFIVNYLFVGRGFVVKHEGKEHHKNPSYKTCQILLVAHFGGVDFSMLSDYQELLSYLDYSESQKSQMRHIEKLVKTGRNPKTNKNLLQSDLDILAERYKKIKDNPEHSYNLIVSDKHCMYTRSPRIYNFWYRPRKARCMFNIDIRDTMKLAPPGSPLASLGQSLGISKLDTLELDKGDNKPVNHYKSHMDELLQNHPQFFHDYAVRDARISYEWYKMVVSIIGDGLTVSSISAKHLQKNIREAMESYYKNGVSWSNDVVGFDIEDHKPNYNSVSHTRGLFGDMPDYAYMGGRNEAFTHGLITGRTYDYDLRSAYPFQMQCMRMIDFDKPPIVFNKGHELSLNDWKHFGQAGFGYVKFEFPENVKYPTIPLKSTKTGLEGTPVFLRTGEGLVSAPDVFAALHVGAKVTVAKQGFMFFDLKRSSEHDHGSFDDIDVDNDFIMHHVGFGVRNMIKIRAKYAKQYGKKSVQAQLMKILVNSTYGKTGQGIHGNTARNILNNETEVIPFSRITDGVIASTTTALVRSVLGLIMNYIDRLGYTVHSVTTDGFISDFPWERMLEIDEYLSGISTVFQKVIKACWGETLDWSTGKGSILEVKHIQDEFFFNVKTRGNISLDVGKPYTNPYTSNVENYDGVFAKAGYKGDNDFKYLTDYDKRFKLLNQIVNRNGALIDYQTDMLSFREVKQSNLKSITKAYDSKEDLEKRLSMDFDKKRMLLPREFSNIKTDVFKSDYGWFPTRPFENMEEYEYNAGIHKLFIGKDHCIKDDLTFTAYQYALNNGFPKYKRVNEKKLTSDELVEHQQIAKKYDIKQYLVYLLKFPELHPEDDFLRDVEDFSRKDYLDLILKLDGVDALETWKSIKKRTKHTFDLLTALEYDKRLKRFYFNTYYYVLSEESY</sequence>
<organism evidence="1 2">
    <name type="scientific">Staphylococcus epidermidis (strain ATCC 12228 / FDA PCI 1200)</name>
    <dbReference type="NCBI Taxonomy" id="176280"/>
    <lineage>
        <taxon>Bacteria</taxon>
        <taxon>Bacillati</taxon>
        <taxon>Bacillota</taxon>
        <taxon>Bacilli</taxon>
        <taxon>Bacillales</taxon>
        <taxon>Staphylococcaceae</taxon>
        <taxon>Staphylococcus</taxon>
    </lineage>
</organism>
<dbReference type="EMBL" id="AE015932">
    <property type="protein sequence ID" value="AAO06157.1"/>
    <property type="molecule type" value="Genomic_DNA"/>
</dbReference>
<geneLocation type="plasmid" evidence="1 2">
    <name>pSE-12228-03</name>
</geneLocation>